<sequence length="547" mass="64554">MQETFPQSYVIKTQENISYHFFLNHDKKICYQLINEDNFLIKNEILINETVIDFSVAISFINVIHLICITRVGKLQYCIGLDDSWDYKLLTELDMRSNIYRYLSLLIQNNNIHIFCLKTNLLNPMVSSIEHIYWNNKKFHKSTITSYLPGKYPSPFKIDADSVNNLYMIFKVFYKNNHQLYYSKFNFLNKKWSNTELITNPQEDHTHPFMLIDKKNNLHLVWCIIEKNNFTVKYKNKKNIINQKSTWSSPKTLSNKNDNHLSPILLQEGNLIKIYSKQNNTISEMISDNYGSSWSVVNQSKYYRVTEPMLIKYSTNYEIEKNHYKILHAYGEIDESIRLFGTKLYPQPNDNIHINKPLSLLNASNNKRVLDSREELDLDSEKNYKSNDSNHHNTADDQQTLLMSDESKENSCRIVAKDDTDLSTLFMNIEVHIGRLILELEKVQGVKKSLRVENDNYKNSIKDSVDPADYSSNKLFAQLKKIETQLAELHDEKLDIETDLDHIKVKFSQIQTRMDEFAEEFSNIYEEVMDYCHENDSFVNRIINFFR</sequence>
<dbReference type="AlphaFoldDB" id="A0A1H9YUG2"/>
<protein>
    <recommendedName>
        <fullName evidence="5">BNR repeat-containing family member</fullName>
    </recommendedName>
</protein>
<organism evidence="3 4">
    <name type="scientific">Natronincola peptidivorans</name>
    <dbReference type="NCBI Taxonomy" id="426128"/>
    <lineage>
        <taxon>Bacteria</taxon>
        <taxon>Bacillati</taxon>
        <taxon>Bacillota</taxon>
        <taxon>Clostridia</taxon>
        <taxon>Peptostreptococcales</taxon>
        <taxon>Natronincolaceae</taxon>
        <taxon>Natronincola</taxon>
    </lineage>
</organism>
<reference evidence="3 4" key="1">
    <citation type="submission" date="2016-10" db="EMBL/GenBank/DDBJ databases">
        <authorList>
            <person name="de Groot N.N."/>
        </authorList>
    </citation>
    <scope>NUCLEOTIDE SEQUENCE [LARGE SCALE GENOMIC DNA]</scope>
    <source>
        <strain evidence="3 4">DSM 18979</strain>
    </source>
</reference>
<evidence type="ECO:0008006" key="5">
    <source>
        <dbReference type="Google" id="ProtNLM"/>
    </source>
</evidence>
<evidence type="ECO:0000313" key="3">
    <source>
        <dbReference type="EMBL" id="SES72809.1"/>
    </source>
</evidence>
<dbReference type="Gene3D" id="2.120.10.70">
    <property type="entry name" value="Fucose-specific lectin"/>
    <property type="match status" value="1"/>
</dbReference>
<gene>
    <name evidence="3" type="ORF">SAMN05660297_00413</name>
</gene>
<accession>A0A1H9YUG2</accession>
<evidence type="ECO:0000313" key="4">
    <source>
        <dbReference type="Proteomes" id="UP000199568"/>
    </source>
</evidence>
<keyword evidence="1" id="KW-0175">Coiled coil</keyword>
<feature type="region of interest" description="Disordered" evidence="2">
    <location>
        <begin position="376"/>
        <end position="396"/>
    </location>
</feature>
<proteinExistence type="predicted"/>
<feature type="coiled-coil region" evidence="1">
    <location>
        <begin position="472"/>
        <end position="499"/>
    </location>
</feature>
<dbReference type="RefSeq" id="WP_090438516.1">
    <property type="nucleotide sequence ID" value="NZ_FOHU01000001.1"/>
</dbReference>
<dbReference type="SUPFAM" id="SSF89372">
    <property type="entry name" value="Fucose-specific lectin"/>
    <property type="match status" value="1"/>
</dbReference>
<dbReference type="EMBL" id="FOHU01000001">
    <property type="protein sequence ID" value="SES72809.1"/>
    <property type="molecule type" value="Genomic_DNA"/>
</dbReference>
<evidence type="ECO:0000256" key="2">
    <source>
        <dbReference type="SAM" id="MobiDB-lite"/>
    </source>
</evidence>
<dbReference type="Proteomes" id="UP000199568">
    <property type="component" value="Unassembled WGS sequence"/>
</dbReference>
<dbReference type="STRING" id="426128.SAMN05660297_00413"/>
<keyword evidence="4" id="KW-1185">Reference proteome</keyword>
<evidence type="ECO:0000256" key="1">
    <source>
        <dbReference type="SAM" id="Coils"/>
    </source>
</evidence>
<feature type="compositionally biased region" description="Basic and acidic residues" evidence="2">
    <location>
        <begin position="376"/>
        <end position="395"/>
    </location>
</feature>
<dbReference type="OrthoDB" id="1707719at2"/>
<name>A0A1H9YUG2_9FIRM</name>